<feature type="compositionally biased region" description="Polar residues" evidence="1">
    <location>
        <begin position="85"/>
        <end position="99"/>
    </location>
</feature>
<accession>A0A438JIQ9</accession>
<reference evidence="3 4" key="1">
    <citation type="journal article" date="2018" name="PLoS Genet.">
        <title>Population sequencing reveals clonal diversity and ancestral inbreeding in the grapevine cultivar Chardonnay.</title>
        <authorList>
            <person name="Roach M.J."/>
            <person name="Johnson D.L."/>
            <person name="Bohlmann J."/>
            <person name="van Vuuren H.J."/>
            <person name="Jones S.J."/>
            <person name="Pretorius I.S."/>
            <person name="Schmidt S.A."/>
            <person name="Borneman A.R."/>
        </authorList>
    </citation>
    <scope>NUCLEOTIDE SEQUENCE [LARGE SCALE GENOMIC DNA]</scope>
    <source>
        <strain evidence="4">cv. Chardonnay</strain>
        <tissue evidence="3">Leaf</tissue>
    </source>
</reference>
<name>A0A438JIQ9_VITVI</name>
<dbReference type="InterPro" id="IPR043502">
    <property type="entry name" value="DNA/RNA_pol_sf"/>
</dbReference>
<dbReference type="PANTHER" id="PTHR19446">
    <property type="entry name" value="REVERSE TRANSCRIPTASES"/>
    <property type="match status" value="1"/>
</dbReference>
<proteinExistence type="predicted"/>
<evidence type="ECO:0000313" key="4">
    <source>
        <dbReference type="Proteomes" id="UP000288805"/>
    </source>
</evidence>
<dbReference type="EMBL" id="QGNW01000040">
    <property type="protein sequence ID" value="RVX08835.1"/>
    <property type="molecule type" value="Genomic_DNA"/>
</dbReference>
<feature type="compositionally biased region" description="Basic and acidic residues" evidence="1">
    <location>
        <begin position="63"/>
        <end position="84"/>
    </location>
</feature>
<dbReference type="AlphaFoldDB" id="A0A438JIQ9"/>
<comment type="caution">
    <text evidence="3">The sequence shown here is derived from an EMBL/GenBank/DDBJ whole genome shotgun (WGS) entry which is preliminary data.</text>
</comment>
<organism evidence="3 4">
    <name type="scientific">Vitis vinifera</name>
    <name type="common">Grape</name>
    <dbReference type="NCBI Taxonomy" id="29760"/>
    <lineage>
        <taxon>Eukaryota</taxon>
        <taxon>Viridiplantae</taxon>
        <taxon>Streptophyta</taxon>
        <taxon>Embryophyta</taxon>
        <taxon>Tracheophyta</taxon>
        <taxon>Spermatophyta</taxon>
        <taxon>Magnoliopsida</taxon>
        <taxon>eudicotyledons</taxon>
        <taxon>Gunneridae</taxon>
        <taxon>Pentapetalae</taxon>
        <taxon>rosids</taxon>
        <taxon>Vitales</taxon>
        <taxon>Vitaceae</taxon>
        <taxon>Viteae</taxon>
        <taxon>Vitis</taxon>
    </lineage>
</organism>
<dbReference type="Proteomes" id="UP000288805">
    <property type="component" value="Unassembled WGS sequence"/>
</dbReference>
<feature type="region of interest" description="Disordered" evidence="1">
    <location>
        <begin position="63"/>
        <end position="102"/>
    </location>
</feature>
<dbReference type="SUPFAM" id="SSF56672">
    <property type="entry name" value="DNA/RNA polymerases"/>
    <property type="match status" value="1"/>
</dbReference>
<evidence type="ECO:0000313" key="3">
    <source>
        <dbReference type="EMBL" id="RVX08835.1"/>
    </source>
</evidence>
<feature type="domain" description="Reverse transcriptase" evidence="2">
    <location>
        <begin position="493"/>
        <end position="659"/>
    </location>
</feature>
<evidence type="ECO:0000259" key="2">
    <source>
        <dbReference type="Pfam" id="PF00078"/>
    </source>
</evidence>
<gene>
    <name evidence="3" type="ORF">CK203_011091</name>
</gene>
<sequence>MEKLQWARIRVRIKEEKIPNMVDIWVENMCYSLALWWETRPTLRMMPTDEKGKTFATAREVEGEVQPREGKRVMEAEGGPRLEDQTQSVDGTRRLTSGSGRPMDCLYGMGGSHLGLQGVARMQGGPLEMGLLEKSRGPVGLNPPSSSVDYFGPKEMVDLRRSKPRSPWRVLDWLSEAELLHKERSKTDLALVEEALSGGVLRPSGDEKERDEGENPLQILIGTEPPMEGLEKDIMDFLVKIRKRRERVHSKTLLEKSKFERELKRLECSINYEGGKKQNGEEQGIEVRGRVSFRLASKLKCERSLSIAETEQKKEAKDAFYKWVLMEEVHWRQKSRELWLKEGDRNTGYYHWMANAHCRNNSLDRIIINREWLTKDQEVREGIVNAFQNLLSEESGWRTDIEGLHLNQLNPREAKDLEMPFSDEEIHCALMEMRETKLQARMDSQWLFGKNAGILWRKRWWICLRNSMSMGPLPNVSTLPFWSLFLRKEVLDKVVSVDQNAFVRGRQILDASLVANEVIDYWHKRKKKGLICKLDIEKAYDSINWKFLMKVLRKMGFGSRWMDWMWSCGKETLSPYLFVLGTEVLSTLLRRAGEGGFLSGCRLRGRGGEELTVSHLLFADDTIIFCKARREQLTNLSWILAWFKAASGLRINLAKSVLIPVGEVDELEELAAELGCRLGALATVYLGLPLGAHHKTSSSWDGVEKRMRRRLASGKDNTSRREEELLLSRVLWPAYPSTFYPLSAFLSLPKEEGGLGIRKIDLLNKALLGKWVWRYAYEKDNLWKTVIGVKYGQEGCGWRTKEVCGSYGVGLWKEIMKEADWCWESIDFKVGKGTRVLFLTDKWCGNEALSQTFPQLFTLAGHRNAKVSEVWDSSRGQGGWNLSLARDFNDWELDHIGDMLNLLRDFRTSPEEDSVRWKREGNGVFGAKK</sequence>
<dbReference type="CDD" id="cd01650">
    <property type="entry name" value="RT_nLTR_like"/>
    <property type="match status" value="1"/>
</dbReference>
<protein>
    <recommendedName>
        <fullName evidence="2">Reverse transcriptase domain-containing protein</fullName>
    </recommendedName>
</protein>
<dbReference type="InterPro" id="IPR000477">
    <property type="entry name" value="RT_dom"/>
</dbReference>
<dbReference type="Pfam" id="PF00078">
    <property type="entry name" value="RVT_1"/>
    <property type="match status" value="1"/>
</dbReference>
<evidence type="ECO:0000256" key="1">
    <source>
        <dbReference type="SAM" id="MobiDB-lite"/>
    </source>
</evidence>